<dbReference type="InterPro" id="IPR036397">
    <property type="entry name" value="RNaseH_sf"/>
</dbReference>
<keyword evidence="3" id="KW-1185">Reference proteome</keyword>
<evidence type="ECO:0000313" key="2">
    <source>
        <dbReference type="EMBL" id="GAA1621970.1"/>
    </source>
</evidence>
<dbReference type="PANTHER" id="PTHR46889">
    <property type="entry name" value="TRANSPOSASE INSF FOR INSERTION SEQUENCE IS3B-RELATED"/>
    <property type="match status" value="1"/>
</dbReference>
<accession>A0ABN2EYH1</accession>
<dbReference type="PROSITE" id="PS50994">
    <property type="entry name" value="INTEGRASE"/>
    <property type="match status" value="1"/>
</dbReference>
<dbReference type="PANTHER" id="PTHR46889:SF4">
    <property type="entry name" value="TRANSPOSASE INSO FOR INSERTION SEQUENCE ELEMENT IS911B-RELATED"/>
    <property type="match status" value="1"/>
</dbReference>
<sequence>MHAALARRGEHCSAELVRALMRQQGLVPAQVRAFRPATTVQGDYRGIPDLVGRDFTAERPGTKLVGDVTYIRTWEGFLYLATVIDCHSKAVLGWAMADHYRTELIKDAIRMAAGTGLLQSGAVFHSDRGSNNTSDEFGRFLTGLQIRRSVGRTGVCWDNAMAESFFSVIKNEWLHRFVFTTRTKVKRQVIRYIEGFYNHRRLHSALGYRTPLEVLNETLSPQTAAWATPIRRLSGISVAPQSSCRARFRLPGDRSSRTLRRSLAEQ</sequence>
<proteinExistence type="predicted"/>
<dbReference type="InterPro" id="IPR050900">
    <property type="entry name" value="Transposase_IS3/IS150/IS904"/>
</dbReference>
<dbReference type="NCBIfam" id="NF033516">
    <property type="entry name" value="transpos_IS3"/>
    <property type="match status" value="1"/>
</dbReference>
<reference evidence="2 3" key="1">
    <citation type="journal article" date="2019" name="Int. J. Syst. Evol. Microbiol.">
        <title>The Global Catalogue of Microorganisms (GCM) 10K type strain sequencing project: providing services to taxonomists for standard genome sequencing and annotation.</title>
        <authorList>
            <consortium name="The Broad Institute Genomics Platform"/>
            <consortium name="The Broad Institute Genome Sequencing Center for Infectious Disease"/>
            <person name="Wu L."/>
            <person name="Ma J."/>
        </authorList>
    </citation>
    <scope>NUCLEOTIDE SEQUENCE [LARGE SCALE GENOMIC DNA]</scope>
    <source>
        <strain evidence="2 3">JCM 13929</strain>
    </source>
</reference>
<gene>
    <name evidence="2" type="ORF">GCM10009733_018210</name>
</gene>
<comment type="caution">
    <text evidence="2">The sequence shown here is derived from an EMBL/GenBank/DDBJ whole genome shotgun (WGS) entry which is preliminary data.</text>
</comment>
<feature type="domain" description="Integrase catalytic" evidence="1">
    <location>
        <begin position="56"/>
        <end position="219"/>
    </location>
</feature>
<evidence type="ECO:0000259" key="1">
    <source>
        <dbReference type="PROSITE" id="PS50994"/>
    </source>
</evidence>
<dbReference type="Gene3D" id="3.30.420.10">
    <property type="entry name" value="Ribonuclease H-like superfamily/Ribonuclease H"/>
    <property type="match status" value="1"/>
</dbReference>
<protein>
    <submittedName>
        <fullName evidence="2">IS3 family transposase</fullName>
    </submittedName>
</protein>
<dbReference type="Pfam" id="PF13333">
    <property type="entry name" value="rve_2"/>
    <property type="match status" value="1"/>
</dbReference>
<dbReference type="InterPro" id="IPR048020">
    <property type="entry name" value="Transpos_IS3"/>
</dbReference>
<dbReference type="InterPro" id="IPR001584">
    <property type="entry name" value="Integrase_cat-core"/>
</dbReference>
<evidence type="ECO:0000313" key="3">
    <source>
        <dbReference type="Proteomes" id="UP001500064"/>
    </source>
</evidence>
<dbReference type="Proteomes" id="UP001500064">
    <property type="component" value="Unassembled WGS sequence"/>
</dbReference>
<organism evidence="2 3">
    <name type="scientific">Nonomuraea maheshkhaliensis</name>
    <dbReference type="NCBI Taxonomy" id="419590"/>
    <lineage>
        <taxon>Bacteria</taxon>
        <taxon>Bacillati</taxon>
        <taxon>Actinomycetota</taxon>
        <taxon>Actinomycetes</taxon>
        <taxon>Streptosporangiales</taxon>
        <taxon>Streptosporangiaceae</taxon>
        <taxon>Nonomuraea</taxon>
    </lineage>
</organism>
<dbReference type="Pfam" id="PF00665">
    <property type="entry name" value="rve"/>
    <property type="match status" value="1"/>
</dbReference>
<dbReference type="InterPro" id="IPR012337">
    <property type="entry name" value="RNaseH-like_sf"/>
</dbReference>
<dbReference type="SUPFAM" id="SSF53098">
    <property type="entry name" value="Ribonuclease H-like"/>
    <property type="match status" value="1"/>
</dbReference>
<dbReference type="EMBL" id="BAAAMU010000009">
    <property type="protein sequence ID" value="GAA1621970.1"/>
    <property type="molecule type" value="Genomic_DNA"/>
</dbReference>
<name>A0ABN2EYH1_9ACTN</name>